<evidence type="ECO:0000256" key="1">
    <source>
        <dbReference type="SAM" id="MobiDB-lite"/>
    </source>
</evidence>
<dbReference type="GO" id="GO:0030286">
    <property type="term" value="C:dynein complex"/>
    <property type="evidence" value="ECO:0007669"/>
    <property type="project" value="InterPro"/>
</dbReference>
<dbReference type="PROSITE" id="PS00675">
    <property type="entry name" value="SIGMA54_INTERACT_1"/>
    <property type="match status" value="1"/>
</dbReference>
<dbReference type="GO" id="GO:0007018">
    <property type="term" value="P:microtubule-based movement"/>
    <property type="evidence" value="ECO:0007669"/>
    <property type="project" value="InterPro"/>
</dbReference>
<protein>
    <recommendedName>
        <fullName evidence="2">Dynein heavy chain AAA 5 extension domain-containing protein</fullName>
    </recommendedName>
</protein>
<feature type="compositionally biased region" description="Basic and acidic residues" evidence="1">
    <location>
        <begin position="205"/>
        <end position="222"/>
    </location>
</feature>
<feature type="domain" description="Dynein heavy chain AAA 5 extension" evidence="2">
    <location>
        <begin position="227"/>
        <end position="322"/>
    </location>
</feature>
<organism evidence="3 4">
    <name type="scientific">Ridgeia piscesae</name>
    <name type="common">Tubeworm</name>
    <dbReference type="NCBI Taxonomy" id="27915"/>
    <lineage>
        <taxon>Eukaryota</taxon>
        <taxon>Metazoa</taxon>
        <taxon>Spiralia</taxon>
        <taxon>Lophotrochozoa</taxon>
        <taxon>Annelida</taxon>
        <taxon>Polychaeta</taxon>
        <taxon>Sedentaria</taxon>
        <taxon>Canalipalpata</taxon>
        <taxon>Sabellida</taxon>
        <taxon>Siboglinidae</taxon>
        <taxon>Ridgeia</taxon>
    </lineage>
</organism>
<proteinExistence type="predicted"/>
<sequence>MQQAVILDGSIDTVLTDWQWIILDGPVDTLWVENLNTVLDDSKVLCLANGERIALTPGMRLMFEVDDLSQASPATISRCAMVYMDPVDLGWRPYVKTWLQRLPKEMPESAREHLLGLFELSVDKGMTFIRQNRKYLMLDVPELSLVMCLCSLLQAFFQFLLLNGGFGSADVENRPGSAESESGHSRCSSSKAERRRKRAAKKQRAKDSHLLPGDKSKKRQSEKQFFLQRNPGSLPILLGKLFVFAFTWSYGGNLKRNDEPEDDGGFVRQGSEKMVDIASEFDNFIRELFEVEPPYGVRLPASSRSIYGYFVDMDTGNFLQWDILVPTTQSLIEKGAMITIGETMGLAGEQSQQGGKGSRDGDIVPTVDTVRYAFLAGLLLTNKNSVLLTGDSGVGKTVILESLLKQLGQEGGSTTKSGTVLGKVFHPADKNQALLSNISTLTKFGADDGEGEKDMSLLLAGPTRLRQTGVISATLQFSAQTTADRTKLAITQRLVKKGKDVLGAPKGKKVSLESVTGHRVSVNLCSFIDW</sequence>
<dbReference type="Pfam" id="PF17852">
    <property type="entry name" value="Dynein_AAA_lid"/>
    <property type="match status" value="1"/>
</dbReference>
<dbReference type="InterPro" id="IPR041466">
    <property type="entry name" value="Dynein_AAA5_ext"/>
</dbReference>
<feature type="region of interest" description="Disordered" evidence="1">
    <location>
        <begin position="172"/>
        <end position="222"/>
    </location>
</feature>
<gene>
    <name evidence="3" type="ORF">NP493_153g03009</name>
</gene>
<reference evidence="3" key="1">
    <citation type="journal article" date="2023" name="Mol. Biol. Evol.">
        <title>Third-Generation Sequencing Reveals the Adaptive Role of the Epigenome in Three Deep-Sea Polychaetes.</title>
        <authorList>
            <person name="Perez M."/>
            <person name="Aroh O."/>
            <person name="Sun Y."/>
            <person name="Lan Y."/>
            <person name="Juniper S.K."/>
            <person name="Young C.R."/>
            <person name="Angers B."/>
            <person name="Qian P.Y."/>
        </authorList>
    </citation>
    <scope>NUCLEOTIDE SEQUENCE</scope>
    <source>
        <strain evidence="3">R07B-5</strain>
    </source>
</reference>
<accession>A0AAD9UFU7</accession>
<feature type="compositionally biased region" description="Basic residues" evidence="1">
    <location>
        <begin position="193"/>
        <end position="204"/>
    </location>
</feature>
<dbReference type="Proteomes" id="UP001209878">
    <property type="component" value="Unassembled WGS sequence"/>
</dbReference>
<name>A0AAD9UFU7_RIDPI</name>
<dbReference type="Gene3D" id="1.10.472.130">
    <property type="match status" value="1"/>
</dbReference>
<dbReference type="EMBL" id="JAODUO010000153">
    <property type="protein sequence ID" value="KAK2187821.1"/>
    <property type="molecule type" value="Genomic_DNA"/>
</dbReference>
<keyword evidence="4" id="KW-1185">Reference proteome</keyword>
<dbReference type="PANTHER" id="PTHR22878:SF64">
    <property type="entry name" value="DYNEIN AXONEMAL HEAVY CHAIN 14"/>
    <property type="match status" value="1"/>
</dbReference>
<dbReference type="Gene3D" id="3.40.50.300">
    <property type="entry name" value="P-loop containing nucleotide triphosphate hydrolases"/>
    <property type="match status" value="2"/>
</dbReference>
<dbReference type="InterPro" id="IPR026983">
    <property type="entry name" value="DHC"/>
</dbReference>
<feature type="compositionally biased region" description="Low complexity" evidence="1">
    <location>
        <begin position="177"/>
        <end position="190"/>
    </location>
</feature>
<dbReference type="InterPro" id="IPR027417">
    <property type="entry name" value="P-loop_NTPase"/>
</dbReference>
<dbReference type="AlphaFoldDB" id="A0AAD9UFU7"/>
<evidence type="ECO:0000313" key="4">
    <source>
        <dbReference type="Proteomes" id="UP001209878"/>
    </source>
</evidence>
<dbReference type="PANTHER" id="PTHR22878">
    <property type="entry name" value="DYNEIN HEAVY CHAIN 6, AXONEMAL-LIKE-RELATED"/>
    <property type="match status" value="1"/>
</dbReference>
<comment type="caution">
    <text evidence="3">The sequence shown here is derived from an EMBL/GenBank/DDBJ whole genome shotgun (WGS) entry which is preliminary data.</text>
</comment>
<evidence type="ECO:0000259" key="2">
    <source>
        <dbReference type="Pfam" id="PF17852"/>
    </source>
</evidence>
<dbReference type="GO" id="GO:0051959">
    <property type="term" value="F:dynein light intermediate chain binding"/>
    <property type="evidence" value="ECO:0007669"/>
    <property type="project" value="InterPro"/>
</dbReference>
<dbReference type="GO" id="GO:0045505">
    <property type="term" value="F:dynein intermediate chain binding"/>
    <property type="evidence" value="ECO:0007669"/>
    <property type="project" value="InterPro"/>
</dbReference>
<dbReference type="InterPro" id="IPR025662">
    <property type="entry name" value="Sigma_54_int_dom_ATP-bd_1"/>
</dbReference>
<evidence type="ECO:0000313" key="3">
    <source>
        <dbReference type="EMBL" id="KAK2187821.1"/>
    </source>
</evidence>
<dbReference type="SUPFAM" id="SSF52540">
    <property type="entry name" value="P-loop containing nucleoside triphosphate hydrolases"/>
    <property type="match status" value="1"/>
</dbReference>
<dbReference type="Pfam" id="PF12775">
    <property type="entry name" value="AAA_7"/>
    <property type="match status" value="1"/>
</dbReference>